<dbReference type="InterPro" id="IPR045857">
    <property type="entry name" value="O16G_dom_2"/>
</dbReference>
<protein>
    <submittedName>
        <fullName evidence="6">Glycoside hydrolase family 13</fullName>
        <ecNumber evidence="6">2.4.1.7</ecNumber>
    </submittedName>
</protein>
<dbReference type="EMBL" id="CP000878">
    <property type="protein sequence ID" value="ABX08606.1"/>
    <property type="molecule type" value="Genomic_DNA"/>
</dbReference>
<dbReference type="KEGG" id="pmj:P9211_06751"/>
<dbReference type="SUPFAM" id="SSF51445">
    <property type="entry name" value="(Trans)glycosidases"/>
    <property type="match status" value="1"/>
</dbReference>
<feature type="binding site" evidence="4">
    <location>
        <begin position="234"/>
        <end position="236"/>
    </location>
    <ligand>
        <name>substrate</name>
    </ligand>
</feature>
<keyword evidence="7" id="KW-1185">Reference proteome</keyword>
<dbReference type="EC" id="2.4.1.7" evidence="6"/>
<dbReference type="AlphaFoldDB" id="A9B9U4"/>
<dbReference type="RefSeq" id="WP_012195228.1">
    <property type="nucleotide sequence ID" value="NC_009976.1"/>
</dbReference>
<sequence>MEQQLVRLSELLNEVYREHSAEEIDYMWSQLLQILNQHSDKRDNYAELSELWNSSSAVLITYADGVYKSGEPTLKTLKDLIDLHLNDFASVIHVLPFLCSTSDGGFAVSDFEKLETRFGEWDHLKALSKNHILMADLVLNHVSSSHPWVQQFIQSKEPGSKYILSPSSSENWEDVTRPRNTSLFTNLSTTKGKKDVWTTFGPDQIDINWKEPYVLIEFLRLIIRYIDSGIKWIRLDAVGFIWKEPGTTCLHRNEVHKIVKALRIQINELINSSVLITETNVPEKENVSYLSSGDEAHLAYNFPLPPLLLESLITNKADLLNNWLSSWPELPKNTGFLNFTASHDGVGLRALEGLMDQKRIRELLIACEKRGGLISHRRMSNGEDQPYELNISWWSAMADKGRDTSLFQFERFLLSQLFVMALKGVPAFYLQALMASENDLTTFAKSGQRRDLNREKFEANTLRIKLEDEKSHPSRNLTSLKKAMQVRRKLNAFHPNQPMKCLSKSRSDLVIISRGEGNETIWALHNMTNSKLCFSLSEGLNVNGESTVSWDDCLNDYKRHQNRIDLHPYSVHWLMKSN</sequence>
<dbReference type="GO" id="GO:0009018">
    <property type="term" value="F:sucrose phosphorylase activity"/>
    <property type="evidence" value="ECO:0007669"/>
    <property type="project" value="UniProtKB-EC"/>
</dbReference>
<dbReference type="InterPro" id="IPR006047">
    <property type="entry name" value="GH13_cat_dom"/>
</dbReference>
<evidence type="ECO:0000313" key="7">
    <source>
        <dbReference type="Proteomes" id="UP000000788"/>
    </source>
</evidence>
<keyword evidence="3 6" id="KW-0808">Transferase</keyword>
<accession>A9B9U4</accession>
<evidence type="ECO:0000313" key="6">
    <source>
        <dbReference type="EMBL" id="ABX08606.1"/>
    </source>
</evidence>
<gene>
    <name evidence="6" type="primary">amyA</name>
    <name evidence="6" type="ordered locus">P9211_06751</name>
</gene>
<dbReference type="GO" id="GO:0005975">
    <property type="term" value="P:carbohydrate metabolic process"/>
    <property type="evidence" value="ECO:0007669"/>
    <property type="project" value="InterPro"/>
</dbReference>
<feature type="binding site" evidence="4">
    <location>
        <position position="141"/>
    </location>
    <ligand>
        <name>substrate</name>
    </ligand>
</feature>
<dbReference type="Pfam" id="PF00128">
    <property type="entry name" value="Alpha-amylase"/>
    <property type="match status" value="1"/>
</dbReference>
<dbReference type="PANTHER" id="PTHR38784">
    <property type="entry name" value="SUCROSE PHOSPHORYLASE"/>
    <property type="match status" value="1"/>
</dbReference>
<evidence type="ECO:0000256" key="4">
    <source>
        <dbReference type="PIRSR" id="PIRSR003059-2"/>
    </source>
</evidence>
<feature type="binding site" evidence="4">
    <location>
        <begin position="343"/>
        <end position="344"/>
    </location>
    <ligand>
        <name>substrate</name>
    </ligand>
</feature>
<dbReference type="Gene3D" id="3.20.20.80">
    <property type="entry name" value="Glycosidases"/>
    <property type="match status" value="1"/>
</dbReference>
<keyword evidence="2 6" id="KW-0328">Glycosyltransferase</keyword>
<name>A9B9U4_PROM4</name>
<evidence type="ECO:0000256" key="3">
    <source>
        <dbReference type="ARBA" id="ARBA00022679"/>
    </source>
</evidence>
<feature type="binding site" evidence="4">
    <location>
        <position position="103"/>
    </location>
    <ligand>
        <name>substrate</name>
    </ligand>
</feature>
<dbReference type="InterPro" id="IPR017853">
    <property type="entry name" value="GH"/>
</dbReference>
<dbReference type="eggNOG" id="COG0366">
    <property type="taxonomic scope" value="Bacteria"/>
</dbReference>
<proteinExistence type="inferred from homology"/>
<evidence type="ECO:0000256" key="2">
    <source>
        <dbReference type="ARBA" id="ARBA00022676"/>
    </source>
</evidence>
<dbReference type="SMART" id="SM00642">
    <property type="entry name" value="Aamy"/>
    <property type="match status" value="1"/>
</dbReference>
<dbReference type="Proteomes" id="UP000000788">
    <property type="component" value="Chromosome"/>
</dbReference>
<feature type="domain" description="Glycosyl hydrolase family 13 catalytic" evidence="5">
    <location>
        <begin position="56"/>
        <end position="465"/>
    </location>
</feature>
<dbReference type="GO" id="GO:0016787">
    <property type="term" value="F:hydrolase activity"/>
    <property type="evidence" value="ECO:0007669"/>
    <property type="project" value="UniProtKB-KW"/>
</dbReference>
<feature type="binding site" evidence="4">
    <location>
        <position position="450"/>
    </location>
    <ligand>
        <name>substrate</name>
    </ligand>
</feature>
<evidence type="ECO:0000256" key="1">
    <source>
        <dbReference type="ARBA" id="ARBA00008452"/>
    </source>
</evidence>
<dbReference type="Gene3D" id="3.90.400.10">
    <property type="entry name" value="Oligo-1,6-glucosidase, Domain 2"/>
    <property type="match status" value="1"/>
</dbReference>
<organism evidence="6 7">
    <name type="scientific">Prochlorococcus marinus (strain MIT 9211)</name>
    <dbReference type="NCBI Taxonomy" id="93059"/>
    <lineage>
        <taxon>Bacteria</taxon>
        <taxon>Bacillati</taxon>
        <taxon>Cyanobacteriota</taxon>
        <taxon>Cyanophyceae</taxon>
        <taxon>Synechococcales</taxon>
        <taxon>Prochlorococcaceae</taxon>
        <taxon>Prochlorococcus</taxon>
    </lineage>
</organism>
<evidence type="ECO:0000259" key="5">
    <source>
        <dbReference type="SMART" id="SM00642"/>
    </source>
</evidence>
<dbReference type="CAZy" id="GH13">
    <property type="family name" value="Glycoside Hydrolase Family 13"/>
</dbReference>
<dbReference type="InterPro" id="IPR016377">
    <property type="entry name" value="Sucrose_GGa_phosphorylase-rel"/>
</dbReference>
<comment type="similarity">
    <text evidence="1">Belongs to the glycosyl hydrolase 13 family. Sucrose phosphorylase subfamily.</text>
</comment>
<dbReference type="STRING" id="93059.P9211_06751"/>
<reference evidence="6 7" key="1">
    <citation type="journal article" date="2007" name="PLoS Genet.">
        <title>Patterns and implications of gene gain and loss in the evolution of Prochlorococcus.</title>
        <authorList>
            <person name="Kettler G.C."/>
            <person name="Martiny A.C."/>
            <person name="Huang K."/>
            <person name="Zucker J."/>
            <person name="Coleman M.L."/>
            <person name="Rodrigue S."/>
            <person name="Chen F."/>
            <person name="Lapidus A."/>
            <person name="Ferriera S."/>
            <person name="Johnson J."/>
            <person name="Steglich C."/>
            <person name="Church G.M."/>
            <person name="Richardson P."/>
            <person name="Chisholm S.W."/>
        </authorList>
    </citation>
    <scope>NUCLEOTIDE SEQUENCE [LARGE SCALE GENOMIC DNA]</scope>
    <source>
        <strain evidence="7">MIT 9211</strain>
    </source>
</reference>
<dbReference type="HOGENOM" id="CLU_021358_0_0_3"/>
<dbReference type="PIRSF" id="PIRSF003059">
    <property type="entry name" value="Sucrose_phosphorylase"/>
    <property type="match status" value="1"/>
</dbReference>
<dbReference type="PANTHER" id="PTHR38784:SF1">
    <property type="entry name" value="SUCROSE PHOSPHORYLASE"/>
    <property type="match status" value="1"/>
</dbReference>
<keyword evidence="6" id="KW-0378">Hydrolase</keyword>